<evidence type="ECO:0008006" key="2">
    <source>
        <dbReference type="Google" id="ProtNLM"/>
    </source>
</evidence>
<sequence>MENADLGNGDAKDNKQLIDLAIAGSGWSTTKERGTIRDIMFRNITVLNGLPNQEIRIAGFDETHGIDGVTIENLSIYSKPVLSLDDLSPEVQFAQDIAVRWTK</sequence>
<dbReference type="AlphaFoldDB" id="A0A645CZV4"/>
<accession>A0A645CZV4</accession>
<name>A0A645CZV4_9ZZZZ</name>
<gene>
    <name evidence="1" type="ORF">SDC9_129462</name>
</gene>
<dbReference type="EMBL" id="VSSQ01031496">
    <property type="protein sequence ID" value="MPM82401.1"/>
    <property type="molecule type" value="Genomic_DNA"/>
</dbReference>
<organism evidence="1">
    <name type="scientific">bioreactor metagenome</name>
    <dbReference type="NCBI Taxonomy" id="1076179"/>
    <lineage>
        <taxon>unclassified sequences</taxon>
        <taxon>metagenomes</taxon>
        <taxon>ecological metagenomes</taxon>
    </lineage>
</organism>
<reference evidence="1" key="1">
    <citation type="submission" date="2019-08" db="EMBL/GenBank/DDBJ databases">
        <authorList>
            <person name="Kucharzyk K."/>
            <person name="Murdoch R.W."/>
            <person name="Higgins S."/>
            <person name="Loffler F."/>
        </authorList>
    </citation>
    <scope>NUCLEOTIDE SEQUENCE</scope>
</reference>
<dbReference type="InterPro" id="IPR012334">
    <property type="entry name" value="Pectin_lyas_fold"/>
</dbReference>
<proteinExistence type="predicted"/>
<evidence type="ECO:0000313" key="1">
    <source>
        <dbReference type="EMBL" id="MPM82401.1"/>
    </source>
</evidence>
<dbReference type="Gene3D" id="2.160.20.10">
    <property type="entry name" value="Single-stranded right-handed beta-helix, Pectin lyase-like"/>
    <property type="match status" value="1"/>
</dbReference>
<protein>
    <recommendedName>
        <fullName evidence="2">Endo-polygalacturonase</fullName>
    </recommendedName>
</protein>
<comment type="caution">
    <text evidence="1">The sequence shown here is derived from an EMBL/GenBank/DDBJ whole genome shotgun (WGS) entry which is preliminary data.</text>
</comment>